<reference evidence="1" key="3">
    <citation type="journal article" date="2019" name="Microbiol. Resour. Announc.">
        <title>The genome of the Halobacterium salinarum type strain is closely related to that of the laboratory strains NRC-1 and R1.</title>
        <authorList>
            <person name="Pfeiffer F."/>
            <person name="Marchfelder A."/>
            <person name="Habermann B.H."/>
            <person name="Dyall-Smith M."/>
        </authorList>
    </citation>
    <scope>NUCLEOTIDE SEQUENCE</scope>
    <source>
        <strain evidence="1">NRC-1</strain>
        <plasmid evidence="1">pNRC100</plasmid>
    </source>
</reference>
<dbReference type="EMBL" id="BK010830">
    <property type="protein sequence ID" value="DAC79603.1"/>
    <property type="molecule type" value="Genomic_DNA"/>
</dbReference>
<sequence>MSGVVGFFDQANTPRLALVCVRRYSVIGFSKVVGRVANWGLNLLLGYRVIFSVCNTTVQIWLRVPSAVLTFRLIPKLSVIISRSNTDTSPRVVATTATSSLGSRAGIQRCNEHSWPGYRCFVMDRLASGVGSGFQ</sequence>
<evidence type="ECO:0000313" key="1">
    <source>
        <dbReference type="EMBL" id="DAC79603.1"/>
    </source>
</evidence>
<reference evidence="1" key="2">
    <citation type="journal article" date="2015" name="Life">
        <title>A manual curation strategy to improve genome annotation: application to a set of haloarchael genomes.</title>
        <authorList>
            <person name="Pfeiffer F."/>
            <person name="Oesterhelt D."/>
        </authorList>
    </citation>
    <scope>NUCLEOTIDE SEQUENCE</scope>
    <source>
        <strain evidence="1">NRC-1</strain>
        <plasmid evidence="1">pNRC100</plasmid>
    </source>
</reference>
<dbReference type="AlphaFoldDB" id="A0A510NA56"/>
<reference evidence="1" key="1">
    <citation type="journal article" date="2008" name="Genomics">
        <title>Evolution in the laboratory: the genome of Halobacterium salinarum strain R1 compared to that of strain NRC-1.</title>
        <authorList>
            <person name="Pfeiffer F."/>
            <person name="Schuster S.C."/>
            <person name="Broicher A."/>
            <person name="Falb M."/>
            <person name="Palm P."/>
            <person name="Rodewald K."/>
            <person name="Ruepp A."/>
            <person name="Soppa J."/>
            <person name="Tittor J."/>
            <person name="Oesterhelt D."/>
        </authorList>
    </citation>
    <scope>NUCLEOTIDE SEQUENCE</scope>
    <source>
        <strain evidence="1">NRC-1</strain>
        <plasmid evidence="1">pNRC100</plasmid>
    </source>
</reference>
<keyword evidence="1" id="KW-0614">Plasmid</keyword>
<protein>
    <submittedName>
        <fullName evidence="1">Uncharacterized protein</fullName>
    </submittedName>
</protein>
<gene>
    <name evidence="1" type="ORF">VNG_7112b</name>
</gene>
<geneLocation type="plasmid" evidence="1">
    <name>pNRC100</name>
</geneLocation>
<proteinExistence type="predicted"/>
<accession>A0A510NA56</accession>
<name>A0A510NA56_HALSA</name>
<organism evidence="1">
    <name type="scientific">Halobacterium salinarum (strain ATCC 700922 / JCM 11081 / NRC-1)</name>
    <name type="common">Halobacterium halobium</name>
    <dbReference type="NCBI Taxonomy" id="64091"/>
    <lineage>
        <taxon>Archaea</taxon>
        <taxon>Methanobacteriati</taxon>
        <taxon>Methanobacteriota</taxon>
        <taxon>Stenosarchaea group</taxon>
        <taxon>Halobacteria</taxon>
        <taxon>Halobacteriales</taxon>
        <taxon>Halobacteriaceae</taxon>
        <taxon>Halobacterium</taxon>
        <taxon>Halobacterium salinarum NRC-34001</taxon>
    </lineage>
</organism>